<keyword evidence="2" id="KW-1185">Reference proteome</keyword>
<organism evidence="1 2">
    <name type="scientific">Streptacidiphilus jeojiensis</name>
    <dbReference type="NCBI Taxonomy" id="3229225"/>
    <lineage>
        <taxon>Bacteria</taxon>
        <taxon>Bacillati</taxon>
        <taxon>Actinomycetota</taxon>
        <taxon>Actinomycetes</taxon>
        <taxon>Kitasatosporales</taxon>
        <taxon>Streptomycetaceae</taxon>
        <taxon>Streptacidiphilus</taxon>
    </lineage>
</organism>
<comment type="caution">
    <text evidence="1">The sequence shown here is derived from an EMBL/GenBank/DDBJ whole genome shotgun (WGS) entry which is preliminary data.</text>
</comment>
<proteinExistence type="predicted"/>
<gene>
    <name evidence="1" type="ORF">ABUW04_13035</name>
</gene>
<dbReference type="EMBL" id="JBEUKS010000004">
    <property type="protein sequence ID" value="MFC1439183.1"/>
    <property type="molecule type" value="Genomic_DNA"/>
</dbReference>
<evidence type="ECO:0008006" key="3">
    <source>
        <dbReference type="Google" id="ProtNLM"/>
    </source>
</evidence>
<sequence length="477" mass="47849">MVTEQIGAFSRPVVTPRTAGAQAAASALAFTAAEDIDNGAYDIQMDVHVTGSTGAVTVTASWDGVAADPVQPGSDGSVIVGHTFDKLGPHTLTIVVTDQTASVSKSTTVTPAGLDYTAYGPTRLLDTRSSRTTLKPGADVRVKIAGSGGISAKALSAVLNITVTNPTAGGYVSAYPDGAPTGTSNVNFTAGQTVPNLAIASVGDDGYVALHNGSKGTIDLIVDIDGYFSRTPASGYSSSAPSRLVDTRKGIGAAKTPVAAGASIAVQIAGQDGIPATGVTAVALNVTATGGKSNGYLAAYPDGAKQPTVSNVNYGAGQSIANAVVVPVGADGKIRLANGPGSGVDAVIDVSGYYSAGSAGAYMPVFPTRVADTRTDGTGSVAPHDAHGYGFPGTGVEAPAAAVINVTVPVATSPGYISVVPNNGTTPNVSSLNFQKNQTVANLVQATLDDQANIAVWNMATTPNNLVIDYFGYYLNH</sequence>
<reference evidence="1 2" key="1">
    <citation type="submission" date="2024-06" db="EMBL/GenBank/DDBJ databases">
        <authorList>
            <person name="Lee S.D."/>
        </authorList>
    </citation>
    <scope>NUCLEOTIDE SEQUENCE [LARGE SCALE GENOMIC DNA]</scope>
    <source>
        <strain evidence="1 2">N1-10</strain>
    </source>
</reference>
<dbReference type="Proteomes" id="UP001592581">
    <property type="component" value="Unassembled WGS sequence"/>
</dbReference>
<protein>
    <recommendedName>
        <fullName evidence="3">PKD domain-containing protein</fullName>
    </recommendedName>
</protein>
<dbReference type="RefSeq" id="WP_380564656.1">
    <property type="nucleotide sequence ID" value="NZ_JBEUKS010000004.1"/>
</dbReference>
<evidence type="ECO:0000313" key="1">
    <source>
        <dbReference type="EMBL" id="MFC1439183.1"/>
    </source>
</evidence>
<evidence type="ECO:0000313" key="2">
    <source>
        <dbReference type="Proteomes" id="UP001592581"/>
    </source>
</evidence>
<name>A0ABV6XM92_9ACTN</name>
<accession>A0ABV6XM92</accession>